<sequence length="465" mass="51119">MVRPTRLRRPLVVLRILFGGHGDHSLDRGNDCSGHKAENKSKSTQQAFSATACSDDSTASGADQMASGGASSSGLLQVIGASGSSRASPLEPPSPTFSRTSSEDRTTSCLGGSCKKPHVTSPPNSPAEKDDRQKEDFISNISNYLSRKLGFSSERDHSGTACSSQPAHFLEEPTLESVVKYIQSDKCRNVIFMVGAGISTAAGIPDFRSPSMGIYSKLGRFNLPSPEAIFDIGYFYKNPAPFFELAKELMPKKLKPTKAHHFLKLMYDKGLLLRLYTQNIDTLEREAGIPDAKLVEAHGTFHTSHCLDCHEPHTFEWMKAEIAKPNNIPKCKKCKGIVKPDIVFFGENLPERFYRLADEDFAKCDLLVIIGTSLQVQPFAGLVDRVHSAVPRLLINLEKCGHSRDLVSRLLGFGCGLDFDSENNYRDVALLGTCDDGCEELARRLGWQADLKRVIADYEKSLLAD</sequence>
<dbReference type="Proteomes" id="UP000594260">
    <property type="component" value="Unplaced"/>
</dbReference>
<proteinExistence type="predicted"/>
<feature type="region of interest" description="Disordered" evidence="9">
    <location>
        <begin position="24"/>
        <end position="43"/>
    </location>
</feature>
<dbReference type="GO" id="GO:0005634">
    <property type="term" value="C:nucleus"/>
    <property type="evidence" value="ECO:0007669"/>
    <property type="project" value="TreeGrafter"/>
</dbReference>
<dbReference type="InterPro" id="IPR026591">
    <property type="entry name" value="Sirtuin_cat_small_dom_sf"/>
</dbReference>
<evidence type="ECO:0000256" key="3">
    <source>
        <dbReference type="ARBA" id="ARBA00022723"/>
    </source>
</evidence>
<evidence type="ECO:0000256" key="5">
    <source>
        <dbReference type="ARBA" id="ARBA00023027"/>
    </source>
</evidence>
<dbReference type="InterPro" id="IPR003000">
    <property type="entry name" value="Sirtuin"/>
</dbReference>
<feature type="binding site" evidence="8">
    <location>
        <position position="309"/>
    </location>
    <ligand>
        <name>Zn(2+)</name>
        <dbReference type="ChEBI" id="CHEBI:29105"/>
    </ligand>
</feature>
<evidence type="ECO:0000256" key="8">
    <source>
        <dbReference type="PROSITE-ProRule" id="PRU00236"/>
    </source>
</evidence>
<organism evidence="11 12">
    <name type="scientific">Varroa destructor</name>
    <name type="common">Honeybee mite</name>
    <dbReference type="NCBI Taxonomy" id="109461"/>
    <lineage>
        <taxon>Eukaryota</taxon>
        <taxon>Metazoa</taxon>
        <taxon>Ecdysozoa</taxon>
        <taxon>Arthropoda</taxon>
        <taxon>Chelicerata</taxon>
        <taxon>Arachnida</taxon>
        <taxon>Acari</taxon>
        <taxon>Parasitiformes</taxon>
        <taxon>Mesostigmata</taxon>
        <taxon>Gamasina</taxon>
        <taxon>Dermanyssoidea</taxon>
        <taxon>Varroidae</taxon>
        <taxon>Varroa</taxon>
    </lineage>
</organism>
<evidence type="ECO:0000256" key="9">
    <source>
        <dbReference type="SAM" id="MobiDB-lite"/>
    </source>
</evidence>
<evidence type="ECO:0000259" key="10">
    <source>
        <dbReference type="PROSITE" id="PS50305"/>
    </source>
</evidence>
<dbReference type="PANTHER" id="PTHR11085">
    <property type="entry name" value="NAD-DEPENDENT PROTEIN DEACYLASE SIRTUIN-5, MITOCHONDRIAL-RELATED"/>
    <property type="match status" value="1"/>
</dbReference>
<dbReference type="EnsemblMetazoa" id="XM_022788301">
    <property type="protein sequence ID" value="XP_022644036"/>
    <property type="gene ID" value="LOC111243162"/>
</dbReference>
<accession>A0A7M7JBB2</accession>
<evidence type="ECO:0000313" key="12">
    <source>
        <dbReference type="Proteomes" id="UP000594260"/>
    </source>
</evidence>
<evidence type="ECO:0000313" key="11">
    <source>
        <dbReference type="EnsemblMetazoa" id="XP_022644036"/>
    </source>
</evidence>
<feature type="binding site" evidence="8">
    <location>
        <position position="306"/>
    </location>
    <ligand>
        <name>Zn(2+)</name>
        <dbReference type="ChEBI" id="CHEBI:29105"/>
    </ligand>
</feature>
<dbReference type="RefSeq" id="XP_022644036.1">
    <property type="nucleotide sequence ID" value="XM_022788301.1"/>
</dbReference>
<feature type="active site" description="Proton acceptor" evidence="8">
    <location>
        <position position="298"/>
    </location>
</feature>
<feature type="binding site" evidence="8">
    <location>
        <position position="334"/>
    </location>
    <ligand>
        <name>Zn(2+)</name>
        <dbReference type="ChEBI" id="CHEBI:29105"/>
    </ligand>
</feature>
<dbReference type="CDD" id="cd01408">
    <property type="entry name" value="SIRT1"/>
    <property type="match status" value="1"/>
</dbReference>
<comment type="cofactor">
    <cofactor evidence="1">
        <name>Zn(2+)</name>
        <dbReference type="ChEBI" id="CHEBI:29105"/>
    </cofactor>
</comment>
<dbReference type="InterPro" id="IPR050134">
    <property type="entry name" value="NAD-dep_sirtuin_deacylases"/>
</dbReference>
<dbReference type="GeneID" id="111243162"/>
<dbReference type="GO" id="GO:0046872">
    <property type="term" value="F:metal ion binding"/>
    <property type="evidence" value="ECO:0007669"/>
    <property type="project" value="UniProtKB-KW"/>
</dbReference>
<dbReference type="Pfam" id="PF02146">
    <property type="entry name" value="SIR2"/>
    <property type="match status" value="1"/>
</dbReference>
<comment type="catalytic activity">
    <reaction evidence="7">
        <text>N(6)-tetradecanoyl-L-lysyl-[protein] + NAD(+) + H2O = 2''-O-tetradecanoyl-ADP-D-ribose + nicotinamide + L-lysyl-[protein]</text>
        <dbReference type="Rhea" id="RHEA:70567"/>
        <dbReference type="Rhea" id="RHEA-COMP:9752"/>
        <dbReference type="Rhea" id="RHEA-COMP:15437"/>
        <dbReference type="ChEBI" id="CHEBI:15377"/>
        <dbReference type="ChEBI" id="CHEBI:17154"/>
        <dbReference type="ChEBI" id="CHEBI:29969"/>
        <dbReference type="ChEBI" id="CHEBI:57540"/>
        <dbReference type="ChEBI" id="CHEBI:141129"/>
        <dbReference type="ChEBI" id="CHEBI:189674"/>
    </reaction>
    <physiologicalReaction direction="left-to-right" evidence="7">
        <dbReference type="Rhea" id="RHEA:70568"/>
    </physiologicalReaction>
</comment>
<dbReference type="GO" id="GO:0070403">
    <property type="term" value="F:NAD+ binding"/>
    <property type="evidence" value="ECO:0007669"/>
    <property type="project" value="InterPro"/>
</dbReference>
<keyword evidence="12" id="KW-1185">Reference proteome</keyword>
<feature type="region of interest" description="Disordered" evidence="9">
    <location>
        <begin position="82"/>
        <end position="134"/>
    </location>
</feature>
<protein>
    <recommendedName>
        <fullName evidence="10">Deacetylase sirtuin-type domain-containing protein</fullName>
    </recommendedName>
</protein>
<dbReference type="InterPro" id="IPR026590">
    <property type="entry name" value="Ssirtuin_cat_dom"/>
</dbReference>
<comment type="catalytic activity">
    <reaction evidence="6">
        <text>N(6)-hexadecanoyl-L-lysyl-[protein] + NAD(+) + H2O = 2''-O-hexadecanoyl-ADP-D-ribose + nicotinamide + L-lysyl-[protein]</text>
        <dbReference type="Rhea" id="RHEA:70563"/>
        <dbReference type="Rhea" id="RHEA-COMP:9752"/>
        <dbReference type="Rhea" id="RHEA-COMP:14175"/>
        <dbReference type="ChEBI" id="CHEBI:15377"/>
        <dbReference type="ChEBI" id="CHEBI:17154"/>
        <dbReference type="ChEBI" id="CHEBI:29969"/>
        <dbReference type="ChEBI" id="CHEBI:57540"/>
        <dbReference type="ChEBI" id="CHEBI:138936"/>
        <dbReference type="ChEBI" id="CHEBI:189673"/>
    </reaction>
    <physiologicalReaction direction="left-to-right" evidence="6">
        <dbReference type="Rhea" id="RHEA:70564"/>
    </physiologicalReaction>
</comment>
<keyword evidence="2" id="KW-0808">Transferase</keyword>
<feature type="domain" description="Deacetylase sirtuin-type" evidence="10">
    <location>
        <begin position="168"/>
        <end position="448"/>
    </location>
</feature>
<dbReference type="AlphaFoldDB" id="A0A7M7JBB2"/>
<dbReference type="PANTHER" id="PTHR11085:SF6">
    <property type="entry name" value="NAD-DEPENDENT PROTEIN DEACETYLASE SIRTUIN-2"/>
    <property type="match status" value="1"/>
</dbReference>
<dbReference type="Gene3D" id="3.40.50.1220">
    <property type="entry name" value="TPP-binding domain"/>
    <property type="match status" value="1"/>
</dbReference>
<feature type="binding site" evidence="8">
    <location>
        <position position="331"/>
    </location>
    <ligand>
        <name>Zn(2+)</name>
        <dbReference type="ChEBI" id="CHEBI:29105"/>
    </ligand>
</feature>
<name>A0A7M7JBB2_VARDE</name>
<keyword evidence="5" id="KW-0520">NAD</keyword>
<keyword evidence="3 8" id="KW-0479">Metal-binding</keyword>
<feature type="compositionally biased region" description="Basic and acidic residues" evidence="9">
    <location>
        <begin position="24"/>
        <end position="41"/>
    </location>
</feature>
<evidence type="ECO:0000256" key="7">
    <source>
        <dbReference type="ARBA" id="ARBA00048905"/>
    </source>
</evidence>
<reference evidence="11" key="1">
    <citation type="submission" date="2021-01" db="UniProtKB">
        <authorList>
            <consortium name="EnsemblMetazoa"/>
        </authorList>
    </citation>
    <scope>IDENTIFICATION</scope>
</reference>
<dbReference type="PROSITE" id="PS50305">
    <property type="entry name" value="SIRTUIN"/>
    <property type="match status" value="1"/>
</dbReference>
<dbReference type="Gene3D" id="3.30.1600.10">
    <property type="entry name" value="SIR2/SIRT2 'Small Domain"/>
    <property type="match status" value="1"/>
</dbReference>
<evidence type="ECO:0000256" key="1">
    <source>
        <dbReference type="ARBA" id="ARBA00001947"/>
    </source>
</evidence>
<dbReference type="SUPFAM" id="SSF52467">
    <property type="entry name" value="DHS-like NAD/FAD-binding domain"/>
    <property type="match status" value="1"/>
</dbReference>
<evidence type="ECO:0000256" key="2">
    <source>
        <dbReference type="ARBA" id="ARBA00022679"/>
    </source>
</evidence>
<evidence type="ECO:0000256" key="6">
    <source>
        <dbReference type="ARBA" id="ARBA00048378"/>
    </source>
</evidence>
<dbReference type="InterPro" id="IPR029035">
    <property type="entry name" value="DHS-like_NAD/FAD-binding_dom"/>
</dbReference>
<evidence type="ECO:0000256" key="4">
    <source>
        <dbReference type="ARBA" id="ARBA00022833"/>
    </source>
</evidence>
<dbReference type="GO" id="GO:0017136">
    <property type="term" value="F:histone deacetylase activity, NAD-dependent"/>
    <property type="evidence" value="ECO:0007669"/>
    <property type="project" value="TreeGrafter"/>
</dbReference>
<keyword evidence="4 8" id="KW-0862">Zinc</keyword>